<evidence type="ECO:0000313" key="1">
    <source>
        <dbReference type="EMBL" id="SCM67438.1"/>
    </source>
</evidence>
<dbReference type="RefSeq" id="WP_072706070.1">
    <property type="nucleotide sequence ID" value="NZ_FMJB01000046.1"/>
</dbReference>
<dbReference type="GO" id="GO:0016740">
    <property type="term" value="F:transferase activity"/>
    <property type="evidence" value="ECO:0007669"/>
    <property type="project" value="UniProtKB-KW"/>
</dbReference>
<evidence type="ECO:0000313" key="2">
    <source>
        <dbReference type="Proteomes" id="UP000184085"/>
    </source>
</evidence>
<dbReference type="EMBL" id="FMJB01000046">
    <property type="protein sequence ID" value="SCM67438.1"/>
    <property type="molecule type" value="Genomic_DNA"/>
</dbReference>
<name>A0A1M4N094_9RHOB</name>
<keyword evidence="1" id="KW-0808">Transferase</keyword>
<protein>
    <submittedName>
        <fullName evidence="1">Putative glucosyltransferase MdoH</fullName>
    </submittedName>
</protein>
<organism evidence="1 2">
    <name type="scientific">Donghicola eburneus</name>
    <dbReference type="NCBI Taxonomy" id="393278"/>
    <lineage>
        <taxon>Bacteria</taxon>
        <taxon>Pseudomonadati</taxon>
        <taxon>Pseudomonadota</taxon>
        <taxon>Alphaproteobacteria</taxon>
        <taxon>Rhodobacterales</taxon>
        <taxon>Roseobacteraceae</taxon>
        <taxon>Donghicola</taxon>
    </lineage>
</organism>
<dbReference type="Proteomes" id="UP000184085">
    <property type="component" value="Unassembled WGS sequence"/>
</dbReference>
<gene>
    <name evidence="1" type="ORF">KARMA_1636</name>
</gene>
<reference evidence="2" key="1">
    <citation type="submission" date="2016-09" db="EMBL/GenBank/DDBJ databases">
        <authorList>
            <person name="Wibberg D."/>
        </authorList>
    </citation>
    <scope>NUCLEOTIDE SEQUENCE [LARGE SCALE GENOMIC DNA]</scope>
</reference>
<proteinExistence type="predicted"/>
<keyword evidence="2" id="KW-1185">Reference proteome</keyword>
<sequence>MTIQIRTTHARAPELEAMDNFAAPPSAPLDMPQQVIERRDDARLTFSSLIRLLVPRQWA</sequence>
<dbReference type="AlphaFoldDB" id="A0A1M4N094"/>
<accession>A0A1M4N094</accession>